<dbReference type="Bgee" id="WBGene00018360">
    <property type="expression patterns" value="Expressed in adult organism and 1 other cell type or tissue"/>
</dbReference>
<dbReference type="Pfam" id="PF01030">
    <property type="entry name" value="Recep_L_domain"/>
    <property type="match status" value="1"/>
</dbReference>
<dbReference type="InParanoid" id="O44506"/>
<keyword evidence="1" id="KW-0812">Transmembrane</keyword>
<name>O44506_CAEEL</name>
<feature type="transmembrane region" description="Helical" evidence="1">
    <location>
        <begin position="309"/>
        <end position="333"/>
    </location>
</feature>
<evidence type="ECO:0000313" key="6">
    <source>
        <dbReference type="WormBase" id="F42G8.9"/>
    </source>
</evidence>
<dbReference type="GeneID" id="177605"/>
<dbReference type="InterPro" id="IPR000494">
    <property type="entry name" value="Rcpt_L-dom"/>
</dbReference>
<dbReference type="AlphaFoldDB" id="O44506"/>
<sequence length="370" mass="41039">MNFILLSFLIVLVYSIKAQSLANVTEMSRKKCWEAGKYVSNKIIANETNDLSLKFANISTDGKTIDFLNYGIQFNLSEYLVNNGQNLTKDIFYVSANKDKKIEFANATSGKVICEKVVKFDCFNDVFIDSDESVDKSRKMNCHKLHGSLFIRGLGKKSSGTHQLDFIQKLESIGGALVVSNVGSDVDIVFESLKEIGKHLMVDSLSSVQITSNRANNIKLPSIDLGGKKSVTISDEKKLSSNNSEHLNVTINSDSVGTFNSMEKIEPRVSVSLDKLNENGKVETEKDLKKKNFNFSVHKFIQEPIFDGIIVTLIQISPLLVVIGFIGSTAFLIHGSRKREKYDMALIVKNDDDNLKLGKDNTVNSDLGST</sequence>
<reference evidence="4 5" key="1">
    <citation type="journal article" date="1998" name="Science">
        <title>Genome sequence of the nematode C. elegans: a platform for investigating biology.</title>
        <authorList>
            <consortium name="The C. elegans sequencing consortium"/>
            <person name="Sulson J.E."/>
            <person name="Waterston R."/>
        </authorList>
    </citation>
    <scope>NUCLEOTIDE SEQUENCE [LARGE SCALE GENOMIC DNA]</scope>
    <source>
        <strain evidence="4 5">Bristol N2</strain>
    </source>
</reference>
<keyword evidence="1" id="KW-0472">Membrane</keyword>
<dbReference type="Proteomes" id="UP000001940">
    <property type="component" value="Chromosome IV"/>
</dbReference>
<feature type="chain" id="PRO_5004158366" evidence="2">
    <location>
        <begin position="19"/>
        <end position="370"/>
    </location>
</feature>
<evidence type="ECO:0000313" key="5">
    <source>
        <dbReference type="Proteomes" id="UP000001940"/>
    </source>
</evidence>
<evidence type="ECO:0000256" key="2">
    <source>
        <dbReference type="SAM" id="SignalP"/>
    </source>
</evidence>
<keyword evidence="5" id="KW-1185">Reference proteome</keyword>
<dbReference type="SUPFAM" id="SSF52058">
    <property type="entry name" value="L domain-like"/>
    <property type="match status" value="1"/>
</dbReference>
<evidence type="ECO:0000313" key="4">
    <source>
        <dbReference type="EMBL" id="CCD61412.1"/>
    </source>
</evidence>
<organism evidence="4 5">
    <name type="scientific">Caenorhabditis elegans</name>
    <dbReference type="NCBI Taxonomy" id="6239"/>
    <lineage>
        <taxon>Eukaryota</taxon>
        <taxon>Metazoa</taxon>
        <taxon>Ecdysozoa</taxon>
        <taxon>Nematoda</taxon>
        <taxon>Chromadorea</taxon>
        <taxon>Rhabditida</taxon>
        <taxon>Rhabditina</taxon>
        <taxon>Rhabditomorpha</taxon>
        <taxon>Rhabditoidea</taxon>
        <taxon>Rhabditidae</taxon>
        <taxon>Peloderinae</taxon>
        <taxon>Caenorhabditis</taxon>
    </lineage>
</organism>
<proteinExistence type="predicted"/>
<dbReference type="KEGG" id="cel:CELE_F42G8.9"/>
<dbReference type="RefSeq" id="NP_501355.3">
    <property type="nucleotide sequence ID" value="NM_068954.5"/>
</dbReference>
<dbReference type="eggNOG" id="ENOG502TAUD">
    <property type="taxonomic scope" value="Eukaryota"/>
</dbReference>
<gene>
    <name evidence="4 6" type="primary">irld-8</name>
    <name evidence="4" type="ORF">CELE_F42G8.9</name>
    <name evidence="6" type="ORF">F42G8.9</name>
</gene>
<protein>
    <submittedName>
        <fullName evidence="4">Receptor L-domain domain-containing protein</fullName>
    </submittedName>
</protein>
<dbReference type="UCSC" id="F42G8.9">
    <property type="organism name" value="c. elegans"/>
</dbReference>
<dbReference type="OMA" id="SNRANNI"/>
<keyword evidence="1" id="KW-1133">Transmembrane helix</keyword>
<feature type="domain" description="Receptor L-domain" evidence="3">
    <location>
        <begin position="141"/>
        <end position="245"/>
    </location>
</feature>
<feature type="signal peptide" evidence="2">
    <location>
        <begin position="1"/>
        <end position="18"/>
    </location>
</feature>
<dbReference type="CTD" id="177605"/>
<dbReference type="PaxDb" id="6239-F42G8.9"/>
<keyword evidence="2" id="KW-0732">Signal</keyword>
<evidence type="ECO:0000259" key="3">
    <source>
        <dbReference type="Pfam" id="PF01030"/>
    </source>
</evidence>
<dbReference type="STRING" id="6239.F42G8.9.1"/>
<evidence type="ECO:0000256" key="1">
    <source>
        <dbReference type="SAM" id="Phobius"/>
    </source>
</evidence>
<dbReference type="WormBase" id="F42G8.9">
    <property type="protein sequence ID" value="CE41902"/>
    <property type="gene ID" value="WBGene00018360"/>
    <property type="gene designation" value="irld-8"/>
</dbReference>
<dbReference type="FunCoup" id="O44506">
    <property type="interactions" value="269"/>
</dbReference>
<dbReference type="HOGENOM" id="CLU_748490_0_0_1"/>
<keyword evidence="4" id="KW-0675">Receptor</keyword>
<dbReference type="Gene3D" id="3.80.20.20">
    <property type="entry name" value="Receptor L-domain"/>
    <property type="match status" value="1"/>
</dbReference>
<dbReference type="InterPro" id="IPR036941">
    <property type="entry name" value="Rcpt_L-dom_sf"/>
</dbReference>
<dbReference type="AGR" id="WB:WBGene00018360"/>
<dbReference type="EMBL" id="BX284604">
    <property type="protein sequence ID" value="CCD61412.1"/>
    <property type="molecule type" value="Genomic_DNA"/>
</dbReference>
<accession>O44506</accession>
<dbReference type="SMR" id="O44506"/>